<evidence type="ECO:0000313" key="4">
    <source>
        <dbReference type="EMBL" id="MDZ7281319.1"/>
    </source>
</evidence>
<dbReference type="PANTHER" id="PTHR44591:SF23">
    <property type="entry name" value="CHEY SUBFAMILY"/>
    <property type="match status" value="1"/>
</dbReference>
<proteinExistence type="predicted"/>
<comment type="caution">
    <text evidence="4">The sequence shown here is derived from an EMBL/GenBank/DDBJ whole genome shotgun (WGS) entry which is preliminary data.</text>
</comment>
<dbReference type="Proteomes" id="UP001292182">
    <property type="component" value="Unassembled WGS sequence"/>
</dbReference>
<accession>A0ABU5LN11</accession>
<evidence type="ECO:0000256" key="2">
    <source>
        <dbReference type="PROSITE-ProRule" id="PRU00169"/>
    </source>
</evidence>
<organism evidence="4 5">
    <name type="scientific">Sphingomonas sanguinis</name>
    <dbReference type="NCBI Taxonomy" id="33051"/>
    <lineage>
        <taxon>Bacteria</taxon>
        <taxon>Pseudomonadati</taxon>
        <taxon>Pseudomonadota</taxon>
        <taxon>Alphaproteobacteria</taxon>
        <taxon>Sphingomonadales</taxon>
        <taxon>Sphingomonadaceae</taxon>
        <taxon>Sphingomonas</taxon>
    </lineage>
</organism>
<keyword evidence="5" id="KW-1185">Reference proteome</keyword>
<name>A0ABU5LN11_9SPHN</name>
<dbReference type="InterPro" id="IPR011006">
    <property type="entry name" value="CheY-like_superfamily"/>
</dbReference>
<gene>
    <name evidence="4" type="ORF">N4G62_04665</name>
</gene>
<feature type="domain" description="Response regulatory" evidence="3">
    <location>
        <begin position="3"/>
        <end position="114"/>
    </location>
</feature>
<protein>
    <submittedName>
        <fullName evidence="4">Response regulator</fullName>
    </submittedName>
</protein>
<dbReference type="SUPFAM" id="SSF52172">
    <property type="entry name" value="CheY-like"/>
    <property type="match status" value="1"/>
</dbReference>
<reference evidence="5" key="1">
    <citation type="submission" date="2023-07" db="EMBL/GenBank/DDBJ databases">
        <title>Whole genome sequence analysis of rice epiphytic Sphingomonas sanguinis OsEp_Plm_15B2.</title>
        <authorList>
            <person name="Sahu K.P."/>
            <person name="Asharani P."/>
            <person name="Reddy B."/>
            <person name="Kumar A."/>
        </authorList>
    </citation>
    <scope>NUCLEOTIDE SEQUENCE [LARGE SCALE GENOMIC DNA]</scope>
    <source>
        <strain evidence="5">OsEp_Plm_15B2</strain>
    </source>
</reference>
<evidence type="ECO:0000259" key="3">
    <source>
        <dbReference type="PROSITE" id="PS50110"/>
    </source>
</evidence>
<evidence type="ECO:0000313" key="5">
    <source>
        <dbReference type="Proteomes" id="UP001292182"/>
    </source>
</evidence>
<dbReference type="InterPro" id="IPR050595">
    <property type="entry name" value="Bact_response_regulator"/>
</dbReference>
<dbReference type="Gene3D" id="3.40.50.2300">
    <property type="match status" value="1"/>
</dbReference>
<keyword evidence="1 2" id="KW-0597">Phosphoprotein</keyword>
<dbReference type="RefSeq" id="WP_322538735.1">
    <property type="nucleotide sequence ID" value="NZ_JAOBTW010000004.1"/>
</dbReference>
<feature type="modified residue" description="4-aspartylphosphate" evidence="2">
    <location>
        <position position="53"/>
    </location>
</feature>
<dbReference type="EMBL" id="JAOBTW010000004">
    <property type="protein sequence ID" value="MDZ7281319.1"/>
    <property type="molecule type" value="Genomic_DNA"/>
</dbReference>
<dbReference type="Pfam" id="PF00072">
    <property type="entry name" value="Response_reg"/>
    <property type="match status" value="1"/>
</dbReference>
<dbReference type="SMART" id="SM00448">
    <property type="entry name" value="REC"/>
    <property type="match status" value="1"/>
</dbReference>
<sequence>MCHVLIIEDEPFIAMSIQSMLEAEGATSFDFAVTQQEAVAVALKRPPEVITSDVKLVEGTGPLAVAEIHERLGFLPVIFISATPDECRPCSPPGIVLAKPVRESELRRAFRQIGMNSSN</sequence>
<dbReference type="InterPro" id="IPR001789">
    <property type="entry name" value="Sig_transdc_resp-reg_receiver"/>
</dbReference>
<evidence type="ECO:0000256" key="1">
    <source>
        <dbReference type="ARBA" id="ARBA00022553"/>
    </source>
</evidence>
<dbReference type="PROSITE" id="PS50110">
    <property type="entry name" value="RESPONSE_REGULATORY"/>
    <property type="match status" value="1"/>
</dbReference>
<dbReference type="PANTHER" id="PTHR44591">
    <property type="entry name" value="STRESS RESPONSE REGULATOR PROTEIN 1"/>
    <property type="match status" value="1"/>
</dbReference>